<dbReference type="GO" id="GO:0020037">
    <property type="term" value="F:heme binding"/>
    <property type="evidence" value="ECO:0007669"/>
    <property type="project" value="InterPro"/>
</dbReference>
<dbReference type="InterPro" id="IPR006314">
    <property type="entry name" value="Dyp_peroxidase"/>
</dbReference>
<organism evidence="10 11">
    <name type="scientific">Actinomyces viscosus C505</name>
    <dbReference type="NCBI Taxonomy" id="562973"/>
    <lineage>
        <taxon>Bacteria</taxon>
        <taxon>Bacillati</taxon>
        <taxon>Actinomycetota</taxon>
        <taxon>Actinomycetes</taxon>
        <taxon>Actinomycetales</taxon>
        <taxon>Actinomycetaceae</taxon>
        <taxon>Actinomyces</taxon>
    </lineage>
</organism>
<dbReference type="GO" id="GO:0046872">
    <property type="term" value="F:metal ion binding"/>
    <property type="evidence" value="ECO:0007669"/>
    <property type="project" value="UniProtKB-KW"/>
</dbReference>
<keyword evidence="2 10" id="KW-0575">Peroxidase</keyword>
<dbReference type="EMBL" id="ACRE02000006">
    <property type="protein sequence ID" value="EGE37565.2"/>
    <property type="molecule type" value="Genomic_DNA"/>
</dbReference>
<dbReference type="GO" id="GO:0004601">
    <property type="term" value="F:peroxidase activity"/>
    <property type="evidence" value="ECO:0007669"/>
    <property type="project" value="UniProtKB-KW"/>
</dbReference>
<dbReference type="Pfam" id="PF20628">
    <property type="entry name" value="Dyp_perox_C"/>
    <property type="match status" value="1"/>
</dbReference>
<sequence>MLTFTYDEMPPGIGISVIFEGETMSDVNSQDLSQEILASPAKASIFLTVTVRSGGESVVIDLLTAVSGLTRAVGFRYPETMLSCVVGIGAGMWDRLFDVPRPEYLHDFEALQGGKHSAPSTPGDLFFHLRASTLDMCFELARQIMRRLGSAVSTYDEVHAFRYLDNRDPLGFVDGTESPRGQAAVAAALINEGAWVGGSYIIEQKYVHNLTAWDSLSVEEQERVIGRTKLDDTQLPDDEQPTNSHVTMNTIEDADGNELQIVRDNLAFGEASGEQGTFFMSYAADPRVTELMLRRMFLGEPEGNYDRILDFSTPLTGCLFFAPPAAFLDDADQHAKPSVRPEAGPQDPTQPATELSAAKDLGFNASSEAPRDQTPDDHSNGADSTPVPSDGSLGIGNLKGRV</sequence>
<proteinExistence type="inferred from homology"/>
<dbReference type="PROSITE" id="PS51404">
    <property type="entry name" value="DYP_PEROXIDASE"/>
    <property type="match status" value="1"/>
</dbReference>
<feature type="domain" description="Dyp-type peroxidase N-terminal" evidence="8">
    <location>
        <begin position="34"/>
        <end position="162"/>
    </location>
</feature>
<protein>
    <submittedName>
        <fullName evidence="10">Dyp-type peroxidase</fullName>
    </submittedName>
</protein>
<feature type="domain" description="Dyp-type peroxidase C-terminal" evidence="9">
    <location>
        <begin position="165"/>
        <end position="326"/>
    </location>
</feature>
<dbReference type="PANTHER" id="PTHR30521:SF0">
    <property type="entry name" value="DYP-TYPE PEROXIDASE FAMILY PROTEIN"/>
    <property type="match status" value="1"/>
</dbReference>
<dbReference type="InterPro" id="IPR011008">
    <property type="entry name" value="Dimeric_a/b-barrel"/>
</dbReference>
<evidence type="ECO:0000256" key="1">
    <source>
        <dbReference type="ARBA" id="ARBA00001970"/>
    </source>
</evidence>
<feature type="region of interest" description="Disordered" evidence="7">
    <location>
        <begin position="332"/>
        <end position="402"/>
    </location>
</feature>
<evidence type="ECO:0000313" key="11">
    <source>
        <dbReference type="Proteomes" id="UP000004668"/>
    </source>
</evidence>
<evidence type="ECO:0000256" key="5">
    <source>
        <dbReference type="ARBA" id="ARBA00023004"/>
    </source>
</evidence>
<evidence type="ECO:0000259" key="9">
    <source>
        <dbReference type="Pfam" id="PF20628"/>
    </source>
</evidence>
<evidence type="ECO:0000256" key="6">
    <source>
        <dbReference type="ARBA" id="ARBA00025737"/>
    </source>
</evidence>
<evidence type="ECO:0000256" key="3">
    <source>
        <dbReference type="ARBA" id="ARBA00022723"/>
    </source>
</evidence>
<feature type="compositionally biased region" description="Basic and acidic residues" evidence="7">
    <location>
        <begin position="369"/>
        <end position="380"/>
    </location>
</feature>
<evidence type="ECO:0000256" key="7">
    <source>
        <dbReference type="SAM" id="MobiDB-lite"/>
    </source>
</evidence>
<accession>F2UZG1</accession>
<dbReference type="NCBIfam" id="TIGR01413">
    <property type="entry name" value="Dyp_perox_fam"/>
    <property type="match status" value="1"/>
</dbReference>
<keyword evidence="5" id="KW-0408">Iron</keyword>
<comment type="caution">
    <text evidence="10">The sequence shown here is derived from an EMBL/GenBank/DDBJ whole genome shotgun (WGS) entry which is preliminary data.</text>
</comment>
<evidence type="ECO:0000256" key="4">
    <source>
        <dbReference type="ARBA" id="ARBA00023002"/>
    </source>
</evidence>
<dbReference type="eggNOG" id="COG2837">
    <property type="taxonomic scope" value="Bacteria"/>
</dbReference>
<dbReference type="PANTHER" id="PTHR30521">
    <property type="entry name" value="DEFERROCHELATASE/PEROXIDASE"/>
    <property type="match status" value="1"/>
</dbReference>
<dbReference type="HOGENOM" id="CLU_044178_1_0_11"/>
<evidence type="ECO:0000313" key="10">
    <source>
        <dbReference type="EMBL" id="EGE37565.2"/>
    </source>
</evidence>
<dbReference type="AlphaFoldDB" id="F2UZG1"/>
<keyword evidence="3" id="KW-0479">Metal-binding</keyword>
<keyword evidence="4" id="KW-0560">Oxidoreductase</keyword>
<dbReference type="InterPro" id="IPR048328">
    <property type="entry name" value="Dyp_perox_C"/>
</dbReference>
<dbReference type="SUPFAM" id="SSF54909">
    <property type="entry name" value="Dimeric alpha+beta barrel"/>
    <property type="match status" value="1"/>
</dbReference>
<dbReference type="GO" id="GO:0005829">
    <property type="term" value="C:cytosol"/>
    <property type="evidence" value="ECO:0007669"/>
    <property type="project" value="TreeGrafter"/>
</dbReference>
<comment type="cofactor">
    <cofactor evidence="1">
        <name>heme b</name>
        <dbReference type="ChEBI" id="CHEBI:60344"/>
    </cofactor>
</comment>
<evidence type="ECO:0000259" key="8">
    <source>
        <dbReference type="Pfam" id="PF04261"/>
    </source>
</evidence>
<comment type="similarity">
    <text evidence="6">Belongs to the DyP-type peroxidase family.</text>
</comment>
<name>F2UZG1_ACTVI</name>
<reference evidence="10 11" key="2">
    <citation type="submission" date="2011-10" db="EMBL/GenBank/DDBJ databases">
        <title>The Genome Sequence of Actinomyces viscosus C505.</title>
        <authorList>
            <consortium name="The Broad Institute Genome Sequencing Platform"/>
            <consortium name="The Broad Institute Genome Sequencing Center for Infectious Disease"/>
            <person name="Earl A."/>
            <person name="Ward D."/>
            <person name="Feldgarden M."/>
            <person name="Gevers D."/>
            <person name="Sibley C.D."/>
            <person name="Field T.R."/>
            <person name="Grinwis M."/>
            <person name="Eshaghurshan C.S."/>
            <person name="Surette M.G."/>
            <person name="Young S.K."/>
            <person name="Zeng Q."/>
            <person name="Gargeya S."/>
            <person name="Fitzgerald M."/>
            <person name="Haas B."/>
            <person name="Abouelleil A."/>
            <person name="Alvarado L."/>
            <person name="Arachchi H.M."/>
            <person name="Berlin A."/>
            <person name="Brown A."/>
            <person name="Chapman S.B."/>
            <person name="Chen Z."/>
            <person name="Dunbar C."/>
            <person name="Freedman E."/>
            <person name="Gearin G."/>
            <person name="Goldberg J."/>
            <person name="Griggs A."/>
            <person name="Gujja S."/>
            <person name="Heiman D."/>
            <person name="Howarth C."/>
            <person name="Larson L."/>
            <person name="Lui A."/>
            <person name="MacDonald P.J.P."/>
            <person name="Montmayeur A."/>
            <person name="Murphy C."/>
            <person name="Neiman D."/>
            <person name="Pearson M."/>
            <person name="Priest M."/>
            <person name="Roberts A."/>
            <person name="Saif S."/>
            <person name="Shea T."/>
            <person name="Shenoy N."/>
            <person name="Sisk P."/>
            <person name="Stolte C."/>
            <person name="Sykes S."/>
            <person name="Wortman J."/>
            <person name="Nusbaum C."/>
            <person name="Birren B."/>
        </authorList>
    </citation>
    <scope>NUCLEOTIDE SEQUENCE [LARGE SCALE GENOMIC DNA]</scope>
    <source>
        <strain evidence="10 11">C505</strain>
    </source>
</reference>
<dbReference type="Proteomes" id="UP000004668">
    <property type="component" value="Unassembled WGS sequence"/>
</dbReference>
<gene>
    <name evidence="10" type="ORF">HMPREF0059_01835</name>
</gene>
<evidence type="ECO:0000256" key="2">
    <source>
        <dbReference type="ARBA" id="ARBA00022559"/>
    </source>
</evidence>
<dbReference type="Pfam" id="PF04261">
    <property type="entry name" value="Dyp_perox_N"/>
    <property type="match status" value="1"/>
</dbReference>
<reference evidence="11" key="1">
    <citation type="submission" date="2010-02" db="EMBL/GenBank/DDBJ databases">
        <title>The Genome Sequence of Prevotella oris strain C735.</title>
        <authorList>
            <consortium name="The Broad Institute Genome Sequencing Platform"/>
            <person name="Ward D."/>
            <person name="Feldgarden M."/>
            <person name="Earl A."/>
            <person name="Young S.K."/>
            <person name="Zeng Q."/>
            <person name="Koehrsen M."/>
            <person name="Alvarado L."/>
            <person name="Berlin A."/>
            <person name="Bochicchio J."/>
            <person name="Borenstein D."/>
            <person name="Chapman S.B."/>
            <person name="Chen Z."/>
            <person name="Engels R."/>
            <person name="Freedman E."/>
            <person name="Gellesch M."/>
            <person name="Goldberg J."/>
            <person name="Griggs A."/>
            <person name="Gujja S."/>
            <person name="Heilman E."/>
            <person name="Heiman D."/>
            <person name="Hepburn T."/>
            <person name="Howarth C."/>
            <person name="Jen D."/>
            <person name="Larson L."/>
            <person name="Mehta T."/>
            <person name="Park D."/>
            <person name="Pearson M."/>
            <person name="Roberts A."/>
            <person name="Saif S."/>
            <person name="Shea T."/>
            <person name="Shenoy N."/>
            <person name="Sisk P."/>
            <person name="Stolte C."/>
            <person name="Sykes S."/>
            <person name="Thomson T."/>
            <person name="Walk T."/>
            <person name="White J."/>
            <person name="Yandava C."/>
            <person name="Sibley C.D."/>
            <person name="Field T.R."/>
            <person name="Grinwis M."/>
            <person name="Eshaghurshan C.S."/>
            <person name="Surette M.G."/>
            <person name="Haas B."/>
            <person name="Nusbaum C."/>
            <person name="Birren B."/>
        </authorList>
    </citation>
    <scope>NUCLEOTIDE SEQUENCE [LARGE SCALE GENOMIC DNA]</scope>
    <source>
        <strain evidence="11">C505</strain>
    </source>
</reference>
<dbReference type="InterPro" id="IPR048327">
    <property type="entry name" value="Dyp_perox_N"/>
</dbReference>